<reference evidence="16" key="2">
    <citation type="submission" date="2016-04" db="EMBL/GenBank/DDBJ databases">
        <authorList>
            <person name="Shah S.A."/>
            <person name="Garrett R.A."/>
        </authorList>
    </citation>
    <scope>NUCLEOTIDE SEQUENCE [LARGE SCALE GENOMIC DNA]</scope>
    <source>
        <strain evidence="16">ATCC 35091 / DSM 1616 / JCM 8930 / NBRC 15331 / P1</strain>
    </source>
</reference>
<dbReference type="GO" id="GO:0003676">
    <property type="term" value="F:nucleic acid binding"/>
    <property type="evidence" value="ECO:0007669"/>
    <property type="project" value="InterPro"/>
</dbReference>
<evidence type="ECO:0000313" key="9">
    <source>
        <dbReference type="EMBL" id="AZF80206.1"/>
    </source>
</evidence>
<evidence type="ECO:0000313" key="15">
    <source>
        <dbReference type="Proteomes" id="UP000033106"/>
    </source>
</evidence>
<evidence type="ECO:0000313" key="10">
    <source>
        <dbReference type="EMBL" id="AZF82812.1"/>
    </source>
</evidence>
<dbReference type="RefSeq" id="WP_009989469.1">
    <property type="nucleotide sequence ID" value="NZ_CP011055.2"/>
</dbReference>
<evidence type="ECO:0000313" key="4">
    <source>
        <dbReference type="EMBL" id="AZF67131.1"/>
    </source>
</evidence>
<evidence type="ECO:0000313" key="18">
    <source>
        <dbReference type="Proteomes" id="UP000269431"/>
    </source>
</evidence>
<evidence type="ECO:0000313" key="11">
    <source>
        <dbReference type="EMBL" id="QPG49637.1"/>
    </source>
</evidence>
<dbReference type="Proteomes" id="UP000269431">
    <property type="component" value="Chromosome"/>
</dbReference>
<dbReference type="KEGG" id="ssol:SULB_0177"/>
<dbReference type="InterPro" id="IPR011335">
    <property type="entry name" value="Restrct_endonuc-II-like"/>
</dbReference>
<evidence type="ECO:0000313" key="21">
    <source>
        <dbReference type="Proteomes" id="UP000275843"/>
    </source>
</evidence>
<dbReference type="SUPFAM" id="SSF52980">
    <property type="entry name" value="Restriction endonuclease-like"/>
    <property type="match status" value="1"/>
</dbReference>
<evidence type="ECO:0000313" key="7">
    <source>
        <dbReference type="EMBL" id="AZF74991.1"/>
    </source>
</evidence>
<dbReference type="EMBL" id="CP033241">
    <property type="protein sequence ID" value="AZF82812.1"/>
    <property type="molecule type" value="Genomic_DNA"/>
</dbReference>
<dbReference type="Proteomes" id="UP000033085">
    <property type="component" value="Chromosome"/>
</dbReference>
<dbReference type="Proteomes" id="UP000273194">
    <property type="component" value="Chromosome"/>
</dbReference>
<evidence type="ECO:0000313" key="13">
    <source>
        <dbReference type="Proteomes" id="UP000033057"/>
    </source>
</evidence>
<evidence type="ECO:0000313" key="19">
    <source>
        <dbReference type="Proteomes" id="UP000273194"/>
    </source>
</evidence>
<evidence type="ECO:0000313" key="6">
    <source>
        <dbReference type="EMBL" id="AZF72371.1"/>
    </source>
</evidence>
<dbReference type="EMBL" id="CP050869">
    <property type="protein sequence ID" value="QPG49637.1"/>
    <property type="molecule type" value="Genomic_DNA"/>
</dbReference>
<dbReference type="Proteomes" id="UP000033106">
    <property type="component" value="Chromosome"/>
</dbReference>
<protein>
    <submittedName>
        <fullName evidence="1">Uncharacterized protein</fullName>
    </submittedName>
</protein>
<gene>
    <name evidence="11" type="ORF">HFC64_07225</name>
    <name evidence="12" type="ORF">SSOP1_2503</name>
    <name evidence="3" type="ORF">SULA_0176</name>
    <name evidence="1" type="ORF">SULB_0177</name>
    <name evidence="2" type="ORF">SULC_0176</name>
    <name evidence="4" type="ORF">SULG_00895</name>
    <name evidence="5" type="ORF">SULH_00895</name>
    <name evidence="6" type="ORF">SULI_00895</name>
    <name evidence="7" type="ORF">SULM_00895</name>
    <name evidence="8" type="ORF">SULN_00895</name>
    <name evidence="9" type="ORF">SULO_00905</name>
    <name evidence="10" type="ORF">SULZ_00905</name>
</gene>
<evidence type="ECO:0000313" key="20">
    <source>
        <dbReference type="Proteomes" id="UP000273443"/>
    </source>
</evidence>
<reference evidence="13 14" key="1">
    <citation type="journal article" date="2015" name="Genome Announc.">
        <title>Complete Genome Sequence of Sulfolobus solfataricus Strain 98/2 and Evolved Derivatives.</title>
        <authorList>
            <person name="McCarthy S."/>
            <person name="Gradnigo J."/>
            <person name="Johnson T."/>
            <person name="Payne S."/>
            <person name="Lipzen A."/>
            <person name="Martin J."/>
            <person name="Schackwitz W."/>
            <person name="Moriyama E."/>
            <person name="Blum P."/>
        </authorList>
    </citation>
    <scope>NUCLEOTIDE SEQUENCE [LARGE SCALE GENOMIC DNA]</scope>
    <source>
        <strain evidence="13">98/2 SULC</strain>
        <strain evidence="1">SARC-B</strain>
        <strain evidence="2">SARC-C</strain>
        <strain evidence="3 15">SULA</strain>
        <strain evidence="14">SULB</strain>
    </source>
</reference>
<reference evidence="11 24" key="6">
    <citation type="journal article" date="2020" name="Nat. Commun.">
        <title>The structures of two archaeal type IV pili illuminate evolutionary relationships.</title>
        <authorList>
            <person name="Wang F."/>
            <person name="Baquero D.P."/>
            <person name="Su Z."/>
            <person name="Beltran L.C."/>
            <person name="Prangishvili D."/>
            <person name="Krupovic M."/>
            <person name="Egelman E.H."/>
        </authorList>
    </citation>
    <scope>NUCLEOTIDE SEQUENCE [LARGE SCALE GENOMIC DNA]</scope>
    <source>
        <strain evidence="11 24">POZ149</strain>
    </source>
</reference>
<evidence type="ECO:0000313" key="17">
    <source>
        <dbReference type="Proteomes" id="UP000267993"/>
    </source>
</evidence>
<dbReference type="EMBL" id="CP033240">
    <property type="protein sequence ID" value="AZF80206.1"/>
    <property type="molecule type" value="Genomic_DNA"/>
</dbReference>
<dbReference type="KEGG" id="ssof:SULC_0176"/>
<sequence length="180" mass="21037">MDLIHELKSEYGFDEDEISYALSRARGIIFGFAMEYRARRILQEMNFENIRSVDMPTHDIEAEKDGVKYYVEVKASKKSPTREYSAYKVAMIALLDGVHLTLSMIPKPNLLLTEEILSEPKRILYRFFKLAYLKQLEELKVFLENEKNKEVLDSYSNVIRTISNRYHLSIILDLANPFSS</sequence>
<evidence type="ECO:0000313" key="1">
    <source>
        <dbReference type="EMBL" id="AKA72620.1"/>
    </source>
</evidence>
<dbReference type="EMBL" id="CP033238">
    <property type="protein sequence ID" value="AZF74991.1"/>
    <property type="molecule type" value="Genomic_DNA"/>
</dbReference>
<evidence type="ECO:0000313" key="22">
    <source>
        <dbReference type="Proteomes" id="UP000278715"/>
    </source>
</evidence>
<dbReference type="GeneID" id="1453850"/>
<accession>A0A0E3K4R8</accession>
<reference evidence="1" key="5">
    <citation type="submission" date="2018-10" db="EMBL/GenBank/DDBJ databases">
        <authorList>
            <person name="McCarthy S."/>
            <person name="Gradnigo J."/>
            <person name="Johnson T."/>
            <person name="Payne S."/>
            <person name="Lipzen A."/>
            <person name="Schackwitz W."/>
            <person name="Martin J."/>
            <person name="Moriyama E."/>
            <person name="Blum P."/>
        </authorList>
    </citation>
    <scope>NUCLEOTIDE SEQUENCE</scope>
    <source>
        <strain evidence="1">SARC-B</strain>
        <strain evidence="2">SARC-C</strain>
        <strain evidence="3">SULA</strain>
    </source>
</reference>
<dbReference type="Proteomes" id="UP000275843">
    <property type="component" value="Chromosome"/>
</dbReference>
<dbReference type="EMBL" id="LT549890">
    <property type="protein sequence ID" value="SAI86057.1"/>
    <property type="molecule type" value="Genomic_DNA"/>
</dbReference>
<name>A0A0E3K4R8_SACSO</name>
<evidence type="ECO:0000313" key="23">
    <source>
        <dbReference type="Proteomes" id="UP000282269"/>
    </source>
</evidence>
<dbReference type="EMBL" id="CP033239">
    <property type="protein sequence ID" value="AZF77598.1"/>
    <property type="molecule type" value="Genomic_DNA"/>
</dbReference>
<dbReference type="Proteomes" id="UP000076770">
    <property type="component" value="Chromosome i"/>
</dbReference>
<evidence type="ECO:0000313" key="5">
    <source>
        <dbReference type="EMBL" id="AZF69751.1"/>
    </source>
</evidence>
<evidence type="ECO:0000313" key="12">
    <source>
        <dbReference type="EMBL" id="SAI86057.1"/>
    </source>
</evidence>
<evidence type="ECO:0000313" key="2">
    <source>
        <dbReference type="EMBL" id="AKA75319.1"/>
    </source>
</evidence>
<dbReference type="Proteomes" id="UP000273443">
    <property type="component" value="Chromosome"/>
</dbReference>
<dbReference type="EMBL" id="CP011056">
    <property type="protein sequence ID" value="AKA75319.1"/>
    <property type="molecule type" value="Genomic_DNA"/>
</dbReference>
<dbReference type="Proteomes" id="UP000594632">
    <property type="component" value="Chromosome"/>
</dbReference>
<reference evidence="17 18" key="4">
    <citation type="journal article" date="2018" name="Proc. Natl. Acad. Sci. U.S.A.">
        <title>Nonmutational mechanism of inheritance in the Archaeon Sulfolobus solfataricus.</title>
        <authorList>
            <person name="Payne S."/>
            <person name="McCarthy S."/>
            <person name="Johnson T."/>
            <person name="North E."/>
            <person name="Blum P."/>
        </authorList>
    </citation>
    <scope>NUCLEOTIDE SEQUENCE [LARGE SCALE GENOMIC DNA]</scope>
    <source>
        <strain evidence="5 17">SARC-H</strain>
        <strain evidence="6 21">SARC-I</strain>
        <strain evidence="8 22">SARC-N</strain>
        <strain evidence="9 23">SARC-O</strain>
        <strain evidence="10 18">SUL120</strain>
        <strain evidence="4 19">SULG</strain>
        <strain evidence="7 20">SULM</strain>
    </source>
</reference>
<dbReference type="EMBL" id="CP033237">
    <property type="protein sequence ID" value="AZF72371.1"/>
    <property type="molecule type" value="Genomic_DNA"/>
</dbReference>
<proteinExistence type="predicted"/>
<organism evidence="1 14">
    <name type="scientific">Saccharolobus solfataricus</name>
    <name type="common">Sulfolobus solfataricus</name>
    <dbReference type="NCBI Taxonomy" id="2287"/>
    <lineage>
        <taxon>Archaea</taxon>
        <taxon>Thermoproteota</taxon>
        <taxon>Thermoprotei</taxon>
        <taxon>Sulfolobales</taxon>
        <taxon>Sulfolobaceae</taxon>
        <taxon>Saccharolobus</taxon>
    </lineage>
</organism>
<dbReference type="Proteomes" id="UP000267993">
    <property type="component" value="Chromosome"/>
</dbReference>
<dbReference type="EMBL" id="CP011057">
    <property type="protein sequence ID" value="AKA78012.1"/>
    <property type="molecule type" value="Genomic_DNA"/>
</dbReference>
<dbReference type="KEGG" id="ssoa:SULA_0176"/>
<dbReference type="GeneID" id="44128097"/>
<evidence type="ECO:0000313" key="24">
    <source>
        <dbReference type="Proteomes" id="UP000594632"/>
    </source>
</evidence>
<dbReference type="EMBL" id="CP011055">
    <property type="protein sequence ID" value="AKA72620.1"/>
    <property type="molecule type" value="Genomic_DNA"/>
</dbReference>
<dbReference type="InterPro" id="IPR011856">
    <property type="entry name" value="tRNA_endonuc-like_dom_sf"/>
</dbReference>
<dbReference type="Proteomes" id="UP000033057">
    <property type="component" value="Chromosome"/>
</dbReference>
<reference evidence="12" key="3">
    <citation type="submission" date="2016-04" db="EMBL/GenBank/DDBJ databases">
        <authorList>
            <person name="Evans L.H."/>
            <person name="Alamgir A."/>
            <person name="Owens N."/>
            <person name="Weber N.D."/>
            <person name="Virtaneva K."/>
            <person name="Barbian K."/>
            <person name="Babar A."/>
            <person name="Rosenke K."/>
        </authorList>
    </citation>
    <scope>NUCLEOTIDE SEQUENCE</scope>
    <source>
        <strain evidence="12">P1</strain>
    </source>
</reference>
<dbReference type="PATRIC" id="fig|2287.6.peg.184"/>
<dbReference type="OrthoDB" id="40903at2157"/>
<dbReference type="OMA" id="EYSAYKL"/>
<dbReference type="EMBL" id="CP033236">
    <property type="protein sequence ID" value="AZF69751.1"/>
    <property type="molecule type" value="Genomic_DNA"/>
</dbReference>
<evidence type="ECO:0000313" key="8">
    <source>
        <dbReference type="EMBL" id="AZF77598.1"/>
    </source>
</evidence>
<dbReference type="Gene3D" id="3.40.1350.10">
    <property type="match status" value="1"/>
</dbReference>
<dbReference type="AlphaFoldDB" id="A0A0E3K4R8"/>
<dbReference type="Proteomes" id="UP000278715">
    <property type="component" value="Chromosome"/>
</dbReference>
<dbReference type="EMBL" id="CP033235">
    <property type="protein sequence ID" value="AZF67131.1"/>
    <property type="molecule type" value="Genomic_DNA"/>
</dbReference>
<evidence type="ECO:0000313" key="16">
    <source>
        <dbReference type="Proteomes" id="UP000076770"/>
    </source>
</evidence>
<dbReference type="Proteomes" id="UP000282269">
    <property type="component" value="Chromosome"/>
</dbReference>
<evidence type="ECO:0000313" key="3">
    <source>
        <dbReference type="EMBL" id="AKA78012.1"/>
    </source>
</evidence>
<evidence type="ECO:0000313" key="14">
    <source>
        <dbReference type="Proteomes" id="UP000033085"/>
    </source>
</evidence>